<dbReference type="EMBL" id="JBHRSS010000003">
    <property type="protein sequence ID" value="MFC3103855.1"/>
    <property type="molecule type" value="Genomic_DNA"/>
</dbReference>
<reference evidence="7" key="1">
    <citation type="journal article" date="2019" name="Int. J. Syst. Evol. Microbiol.">
        <title>The Global Catalogue of Microorganisms (GCM) 10K type strain sequencing project: providing services to taxonomists for standard genome sequencing and annotation.</title>
        <authorList>
            <consortium name="The Broad Institute Genomics Platform"/>
            <consortium name="The Broad Institute Genome Sequencing Center for Infectious Disease"/>
            <person name="Wu L."/>
            <person name="Ma J."/>
        </authorList>
    </citation>
    <scope>NUCLEOTIDE SEQUENCE [LARGE SCALE GENOMIC DNA]</scope>
    <source>
        <strain evidence="7">KCTC 52640</strain>
    </source>
</reference>
<dbReference type="InterPro" id="IPR001647">
    <property type="entry name" value="HTH_TetR"/>
</dbReference>
<dbReference type="Proteomes" id="UP001595462">
    <property type="component" value="Unassembled WGS sequence"/>
</dbReference>
<dbReference type="PROSITE" id="PS50977">
    <property type="entry name" value="HTH_TETR_2"/>
    <property type="match status" value="1"/>
</dbReference>
<keyword evidence="3" id="KW-0804">Transcription</keyword>
<proteinExistence type="predicted"/>
<dbReference type="Gene3D" id="1.10.10.60">
    <property type="entry name" value="Homeodomain-like"/>
    <property type="match status" value="1"/>
</dbReference>
<dbReference type="Pfam" id="PF17932">
    <property type="entry name" value="TetR_C_24"/>
    <property type="match status" value="1"/>
</dbReference>
<dbReference type="Pfam" id="PF00440">
    <property type="entry name" value="TetR_N"/>
    <property type="match status" value="1"/>
</dbReference>
<evidence type="ECO:0000256" key="2">
    <source>
        <dbReference type="ARBA" id="ARBA00023125"/>
    </source>
</evidence>
<dbReference type="SUPFAM" id="SSF48498">
    <property type="entry name" value="Tetracyclin repressor-like, C-terminal domain"/>
    <property type="match status" value="1"/>
</dbReference>
<dbReference type="PRINTS" id="PR00455">
    <property type="entry name" value="HTHTETR"/>
</dbReference>
<dbReference type="InterPro" id="IPR036271">
    <property type="entry name" value="Tet_transcr_reg_TetR-rel_C_sf"/>
</dbReference>
<evidence type="ECO:0000259" key="5">
    <source>
        <dbReference type="PROSITE" id="PS50977"/>
    </source>
</evidence>
<dbReference type="RefSeq" id="WP_380688285.1">
    <property type="nucleotide sequence ID" value="NZ_JBHRSS010000003.1"/>
</dbReference>
<organism evidence="6 7">
    <name type="scientific">Salinisphaera aquimarina</name>
    <dbReference type="NCBI Taxonomy" id="2094031"/>
    <lineage>
        <taxon>Bacteria</taxon>
        <taxon>Pseudomonadati</taxon>
        <taxon>Pseudomonadota</taxon>
        <taxon>Gammaproteobacteria</taxon>
        <taxon>Salinisphaerales</taxon>
        <taxon>Salinisphaeraceae</taxon>
        <taxon>Salinisphaera</taxon>
    </lineage>
</organism>
<dbReference type="PANTHER" id="PTHR30055:SF240">
    <property type="entry name" value="HTH-TYPE TRANSCRIPTIONAL REGULATOR ACRR"/>
    <property type="match status" value="1"/>
</dbReference>
<dbReference type="SUPFAM" id="SSF46689">
    <property type="entry name" value="Homeodomain-like"/>
    <property type="match status" value="1"/>
</dbReference>
<accession>A0ABV7EPT8</accession>
<evidence type="ECO:0000256" key="3">
    <source>
        <dbReference type="ARBA" id="ARBA00023163"/>
    </source>
</evidence>
<dbReference type="Gene3D" id="1.10.357.10">
    <property type="entry name" value="Tetracycline Repressor, domain 2"/>
    <property type="match status" value="1"/>
</dbReference>
<keyword evidence="1" id="KW-0805">Transcription regulation</keyword>
<comment type="caution">
    <text evidence="6">The sequence shown here is derived from an EMBL/GenBank/DDBJ whole genome shotgun (WGS) entry which is preliminary data.</text>
</comment>
<protein>
    <submittedName>
        <fullName evidence="6">TetR/AcrR family transcriptional regulator</fullName>
    </submittedName>
</protein>
<keyword evidence="7" id="KW-1185">Reference proteome</keyword>
<evidence type="ECO:0000313" key="7">
    <source>
        <dbReference type="Proteomes" id="UP001595462"/>
    </source>
</evidence>
<name>A0ABV7EPT8_9GAMM</name>
<evidence type="ECO:0000313" key="6">
    <source>
        <dbReference type="EMBL" id="MFC3103855.1"/>
    </source>
</evidence>
<evidence type="ECO:0000256" key="4">
    <source>
        <dbReference type="PROSITE-ProRule" id="PRU00335"/>
    </source>
</evidence>
<dbReference type="InterPro" id="IPR050109">
    <property type="entry name" value="HTH-type_TetR-like_transc_reg"/>
</dbReference>
<feature type="DNA-binding region" description="H-T-H motif" evidence="4">
    <location>
        <begin position="55"/>
        <end position="74"/>
    </location>
</feature>
<gene>
    <name evidence="6" type="ORF">ACFOSU_08115</name>
</gene>
<feature type="domain" description="HTH tetR-type" evidence="5">
    <location>
        <begin position="32"/>
        <end position="92"/>
    </location>
</feature>
<sequence length="225" mass="24495">MQTHGLDTARLCEAIVAAGEPSISVRSPQVASENLTRIIQSTLKLANRKGFAAMTLRELASASGLSLGGLYAYIGNKDELAQLIQRRIARTLGDVMAAVQPGGEDAGAMLARAIHAHLMTTEALREWFFFLYMEAHHLAADERHQAVAMERASEHVFTDIIQAGQDQGLYRATDPAVAAGLLKSLLQDWYLKHGKHRERGLTVDAYADIVTAAIQAYLTTTPETP</sequence>
<dbReference type="InterPro" id="IPR041490">
    <property type="entry name" value="KstR2_TetR_C"/>
</dbReference>
<evidence type="ECO:0000256" key="1">
    <source>
        <dbReference type="ARBA" id="ARBA00023015"/>
    </source>
</evidence>
<keyword evidence="2 4" id="KW-0238">DNA-binding</keyword>
<dbReference type="InterPro" id="IPR009057">
    <property type="entry name" value="Homeodomain-like_sf"/>
</dbReference>
<dbReference type="PANTHER" id="PTHR30055">
    <property type="entry name" value="HTH-TYPE TRANSCRIPTIONAL REGULATOR RUTR"/>
    <property type="match status" value="1"/>
</dbReference>